<name>A0ABP8H3X8_9BURK</name>
<feature type="chain" id="PRO_5046887390" evidence="3">
    <location>
        <begin position="25"/>
        <end position="387"/>
    </location>
</feature>
<dbReference type="InterPro" id="IPR028081">
    <property type="entry name" value="Leu-bd"/>
</dbReference>
<accession>A0ABP8H3X8</accession>
<dbReference type="PANTHER" id="PTHR30483">
    <property type="entry name" value="LEUCINE-SPECIFIC-BINDING PROTEIN"/>
    <property type="match status" value="1"/>
</dbReference>
<dbReference type="PANTHER" id="PTHR30483:SF6">
    <property type="entry name" value="PERIPLASMIC BINDING PROTEIN OF ABC TRANSPORTER FOR NATURAL AMINO ACIDS"/>
    <property type="match status" value="1"/>
</dbReference>
<dbReference type="RefSeq" id="WP_345250036.1">
    <property type="nucleotide sequence ID" value="NZ_BAABFO010000011.1"/>
</dbReference>
<evidence type="ECO:0000259" key="4">
    <source>
        <dbReference type="Pfam" id="PF13458"/>
    </source>
</evidence>
<dbReference type="EMBL" id="BAABFO010000011">
    <property type="protein sequence ID" value="GAA4333980.1"/>
    <property type="molecule type" value="Genomic_DNA"/>
</dbReference>
<evidence type="ECO:0000313" key="5">
    <source>
        <dbReference type="EMBL" id="GAA4333980.1"/>
    </source>
</evidence>
<evidence type="ECO:0000313" key="6">
    <source>
        <dbReference type="Proteomes" id="UP001501671"/>
    </source>
</evidence>
<comment type="caution">
    <text evidence="5">The sequence shown here is derived from an EMBL/GenBank/DDBJ whole genome shotgun (WGS) entry which is preliminary data.</text>
</comment>
<sequence length="387" mass="41729">MSMKSMITGLALGCGLAASAAAQAAVKIGFVTTLSGPAGVMGQHMKEGAELALAELGGKMAGQDVQIIFGDDQLKPDVGRQLTETMIKRDDVDFLAGVIFSNVMLAMYQPIVRSGKIFVSASAGPSQIAGKMCAPNFFSTAWQNDQSPEAMGRYLAQKNVQDVYLMAPNYAAGKDMIQGFKRYYKGKIAAEVYTKLDQSDYQAEFTQIRAANPGAIFMFYPGGLGVQILKQYAQSGLEVPVYTSFTANETTLPALGKAAAGIYDSGFWSPDLKIPRNQAFVASYRAKYGHLPSDYAAASYDAINLIASAVRATGGKLDDQAALQAAMRKADFQSVRGSFSFNVNQFPIQDYYVFKVAADADGSYVRKTEALVLPKHKDAYYAECKTQ</sequence>
<keyword evidence="2 3" id="KW-0732">Signal</keyword>
<feature type="domain" description="Leucine-binding protein" evidence="4">
    <location>
        <begin position="26"/>
        <end position="359"/>
    </location>
</feature>
<reference evidence="6" key="1">
    <citation type="journal article" date="2019" name="Int. J. Syst. Evol. Microbiol.">
        <title>The Global Catalogue of Microorganisms (GCM) 10K type strain sequencing project: providing services to taxonomists for standard genome sequencing and annotation.</title>
        <authorList>
            <consortium name="The Broad Institute Genomics Platform"/>
            <consortium name="The Broad Institute Genome Sequencing Center for Infectious Disease"/>
            <person name="Wu L."/>
            <person name="Ma J."/>
        </authorList>
    </citation>
    <scope>NUCLEOTIDE SEQUENCE [LARGE SCALE GENOMIC DNA]</scope>
    <source>
        <strain evidence="6">JCM 17666</strain>
    </source>
</reference>
<keyword evidence="6" id="KW-1185">Reference proteome</keyword>
<feature type="signal peptide" evidence="3">
    <location>
        <begin position="1"/>
        <end position="24"/>
    </location>
</feature>
<comment type="similarity">
    <text evidence="1">Belongs to the leucine-binding protein family.</text>
</comment>
<protein>
    <submittedName>
        <fullName evidence="5">ABC transporter substrate-binding protein</fullName>
    </submittedName>
</protein>
<dbReference type="Gene3D" id="3.40.50.2300">
    <property type="match status" value="2"/>
</dbReference>
<evidence type="ECO:0000256" key="2">
    <source>
        <dbReference type="ARBA" id="ARBA00022729"/>
    </source>
</evidence>
<organism evidence="5 6">
    <name type="scientific">Pigmentiphaga soli</name>
    <dbReference type="NCBI Taxonomy" id="1007095"/>
    <lineage>
        <taxon>Bacteria</taxon>
        <taxon>Pseudomonadati</taxon>
        <taxon>Pseudomonadota</taxon>
        <taxon>Betaproteobacteria</taxon>
        <taxon>Burkholderiales</taxon>
        <taxon>Alcaligenaceae</taxon>
        <taxon>Pigmentiphaga</taxon>
    </lineage>
</organism>
<dbReference type="Pfam" id="PF13458">
    <property type="entry name" value="Peripla_BP_6"/>
    <property type="match status" value="1"/>
</dbReference>
<dbReference type="CDD" id="cd06359">
    <property type="entry name" value="PBP1_Nba-like"/>
    <property type="match status" value="1"/>
</dbReference>
<dbReference type="Proteomes" id="UP001501671">
    <property type="component" value="Unassembled WGS sequence"/>
</dbReference>
<gene>
    <name evidence="5" type="ORF">GCM10023144_25770</name>
</gene>
<proteinExistence type="inferred from homology"/>
<dbReference type="InterPro" id="IPR051010">
    <property type="entry name" value="BCAA_transport"/>
</dbReference>
<dbReference type="SUPFAM" id="SSF53822">
    <property type="entry name" value="Periplasmic binding protein-like I"/>
    <property type="match status" value="1"/>
</dbReference>
<evidence type="ECO:0000256" key="3">
    <source>
        <dbReference type="SAM" id="SignalP"/>
    </source>
</evidence>
<dbReference type="InterPro" id="IPR028082">
    <property type="entry name" value="Peripla_BP_I"/>
</dbReference>
<evidence type="ECO:0000256" key="1">
    <source>
        <dbReference type="ARBA" id="ARBA00010062"/>
    </source>
</evidence>